<evidence type="ECO:0000313" key="3">
    <source>
        <dbReference type="Proteomes" id="UP000252707"/>
    </source>
</evidence>
<dbReference type="RefSeq" id="WP_114280937.1">
    <property type="nucleotide sequence ID" value="NZ_QPJY01000012.1"/>
</dbReference>
<keyword evidence="1" id="KW-0472">Membrane</keyword>
<name>A0A369BWM9_9GAMM</name>
<proteinExistence type="predicted"/>
<dbReference type="AlphaFoldDB" id="A0A369BWM9"/>
<evidence type="ECO:0000313" key="2">
    <source>
        <dbReference type="EMBL" id="RCX26039.1"/>
    </source>
</evidence>
<dbReference type="OrthoDB" id="6400394at2"/>
<protein>
    <recommendedName>
        <fullName evidence="4">Antitermination protein NusG</fullName>
    </recommendedName>
</protein>
<organism evidence="2 3">
    <name type="scientific">Thioalbus denitrificans</name>
    <dbReference type="NCBI Taxonomy" id="547122"/>
    <lineage>
        <taxon>Bacteria</taxon>
        <taxon>Pseudomonadati</taxon>
        <taxon>Pseudomonadota</taxon>
        <taxon>Gammaproteobacteria</taxon>
        <taxon>Chromatiales</taxon>
        <taxon>Ectothiorhodospiraceae</taxon>
        <taxon>Thioalbus</taxon>
    </lineage>
</organism>
<sequence>MIGKILFTAAIIGALLLFARTRTASRPPRRAPAPPPRASATARLAAYGTLAVVLITGAVFYYLDWREDHRVISIRVINATSGEAVTYQAYKSAIEGRSFETLDGRQVTLSDAERVEMVELP</sequence>
<accession>A0A369BWM9</accession>
<reference evidence="2 3" key="1">
    <citation type="submission" date="2018-07" db="EMBL/GenBank/DDBJ databases">
        <title>Genomic Encyclopedia of Type Strains, Phase IV (KMG-IV): sequencing the most valuable type-strain genomes for metagenomic binning, comparative biology and taxonomic classification.</title>
        <authorList>
            <person name="Goeker M."/>
        </authorList>
    </citation>
    <scope>NUCLEOTIDE SEQUENCE [LARGE SCALE GENOMIC DNA]</scope>
    <source>
        <strain evidence="2 3">DSM 26407</strain>
    </source>
</reference>
<feature type="transmembrane region" description="Helical" evidence="1">
    <location>
        <begin position="45"/>
        <end position="63"/>
    </location>
</feature>
<keyword evidence="3" id="KW-1185">Reference proteome</keyword>
<evidence type="ECO:0008006" key="4">
    <source>
        <dbReference type="Google" id="ProtNLM"/>
    </source>
</evidence>
<evidence type="ECO:0000256" key="1">
    <source>
        <dbReference type="SAM" id="Phobius"/>
    </source>
</evidence>
<comment type="caution">
    <text evidence="2">The sequence shown here is derived from an EMBL/GenBank/DDBJ whole genome shotgun (WGS) entry which is preliminary data.</text>
</comment>
<dbReference type="EMBL" id="QPJY01000012">
    <property type="protein sequence ID" value="RCX26039.1"/>
    <property type="molecule type" value="Genomic_DNA"/>
</dbReference>
<keyword evidence="1" id="KW-1133">Transmembrane helix</keyword>
<keyword evidence="1" id="KW-0812">Transmembrane</keyword>
<gene>
    <name evidence="2" type="ORF">DFQ59_11242</name>
</gene>
<dbReference type="Proteomes" id="UP000252707">
    <property type="component" value="Unassembled WGS sequence"/>
</dbReference>